<dbReference type="EMBL" id="JACBAF010001675">
    <property type="protein sequence ID" value="KAF7174043.1"/>
    <property type="molecule type" value="Genomic_DNA"/>
</dbReference>
<evidence type="ECO:0000313" key="4">
    <source>
        <dbReference type="Proteomes" id="UP000630445"/>
    </source>
</evidence>
<dbReference type="AlphaFoldDB" id="A0A8H6V0H5"/>
<protein>
    <recommendedName>
        <fullName evidence="6">Secreted protein</fullName>
    </recommendedName>
</protein>
<feature type="signal peptide" evidence="1">
    <location>
        <begin position="1"/>
        <end position="15"/>
    </location>
</feature>
<accession>A0A8H6V0H5</accession>
<sequence>MALALPLLRILGTTTICSLLIRNNRLPRLPVYLRVLLVPSPEEAAAPACSSSSSLGSVSFQGSSWSPMRLVRGLLRKVPRLLAGSEVSVLG</sequence>
<keyword evidence="4" id="KW-1185">Reference proteome</keyword>
<evidence type="ECO:0000256" key="1">
    <source>
        <dbReference type="SAM" id="SignalP"/>
    </source>
</evidence>
<evidence type="ECO:0000313" key="2">
    <source>
        <dbReference type="EMBL" id="KAF7125734.1"/>
    </source>
</evidence>
<name>A0A8H6V0H5_9EURO</name>
<proteinExistence type="predicted"/>
<keyword evidence="1" id="KW-0732">Signal</keyword>
<gene>
    <name evidence="2" type="ORF">CNMCM5793_002027</name>
    <name evidence="3" type="ORF">CNMCM6106_008141</name>
</gene>
<organism evidence="3 5">
    <name type="scientific">Aspergillus hiratsukae</name>
    <dbReference type="NCBI Taxonomy" id="1194566"/>
    <lineage>
        <taxon>Eukaryota</taxon>
        <taxon>Fungi</taxon>
        <taxon>Dikarya</taxon>
        <taxon>Ascomycota</taxon>
        <taxon>Pezizomycotina</taxon>
        <taxon>Eurotiomycetes</taxon>
        <taxon>Eurotiomycetidae</taxon>
        <taxon>Eurotiales</taxon>
        <taxon>Aspergillaceae</taxon>
        <taxon>Aspergillus</taxon>
        <taxon>Aspergillus subgen. Fumigati</taxon>
    </lineage>
</organism>
<reference evidence="3" key="1">
    <citation type="submission" date="2020-06" db="EMBL/GenBank/DDBJ databases">
        <title>Draft genome sequences of strains closely related to Aspergillus parafelis and Aspergillus hiratsukae.</title>
        <authorList>
            <person name="Dos Santos R.A.C."/>
            <person name="Rivero-Menendez O."/>
            <person name="Steenwyk J.L."/>
            <person name="Mead M.E."/>
            <person name="Goldman G.H."/>
            <person name="Alastruey-Izquierdo A."/>
            <person name="Rokas A."/>
        </authorList>
    </citation>
    <scope>NUCLEOTIDE SEQUENCE</scope>
    <source>
        <strain evidence="2">CNM-CM5793</strain>
        <strain evidence="3">CNM-CM6106</strain>
    </source>
</reference>
<comment type="caution">
    <text evidence="3">The sequence shown here is derived from an EMBL/GenBank/DDBJ whole genome shotgun (WGS) entry which is preliminary data.</text>
</comment>
<evidence type="ECO:0000313" key="5">
    <source>
        <dbReference type="Proteomes" id="UP000662466"/>
    </source>
</evidence>
<dbReference type="EMBL" id="JACBAD010001968">
    <property type="protein sequence ID" value="KAF7125734.1"/>
    <property type="molecule type" value="Genomic_DNA"/>
</dbReference>
<dbReference type="Proteomes" id="UP000630445">
    <property type="component" value="Unassembled WGS sequence"/>
</dbReference>
<evidence type="ECO:0008006" key="6">
    <source>
        <dbReference type="Google" id="ProtNLM"/>
    </source>
</evidence>
<feature type="chain" id="PRO_5036266882" description="Secreted protein" evidence="1">
    <location>
        <begin position="16"/>
        <end position="91"/>
    </location>
</feature>
<evidence type="ECO:0000313" key="3">
    <source>
        <dbReference type="EMBL" id="KAF7174043.1"/>
    </source>
</evidence>
<dbReference type="Proteomes" id="UP000662466">
    <property type="component" value="Unassembled WGS sequence"/>
</dbReference>